<organism evidence="2 3">
    <name type="scientific">Phycomyces blakesleeanus (strain ATCC 8743b / DSM 1359 / FGSC 10004 / NBRC 33097 / NRRL 1555)</name>
    <dbReference type="NCBI Taxonomy" id="763407"/>
    <lineage>
        <taxon>Eukaryota</taxon>
        <taxon>Fungi</taxon>
        <taxon>Fungi incertae sedis</taxon>
        <taxon>Mucoromycota</taxon>
        <taxon>Mucoromycotina</taxon>
        <taxon>Mucoromycetes</taxon>
        <taxon>Mucorales</taxon>
        <taxon>Phycomycetaceae</taxon>
        <taxon>Phycomyces</taxon>
    </lineage>
</organism>
<dbReference type="PROSITE" id="PS50191">
    <property type="entry name" value="CRAL_TRIO"/>
    <property type="match status" value="1"/>
</dbReference>
<dbReference type="InterPro" id="IPR051026">
    <property type="entry name" value="PI/PC_transfer"/>
</dbReference>
<dbReference type="STRING" id="763407.A0A162Q121"/>
<dbReference type="AlphaFoldDB" id="A0A162Q121"/>
<evidence type="ECO:0000259" key="1">
    <source>
        <dbReference type="PROSITE" id="PS50191"/>
    </source>
</evidence>
<feature type="domain" description="CRAL-TRIO" evidence="1">
    <location>
        <begin position="101"/>
        <end position="276"/>
    </location>
</feature>
<proteinExistence type="predicted"/>
<dbReference type="InParanoid" id="A0A162Q121"/>
<dbReference type="Proteomes" id="UP000077315">
    <property type="component" value="Unassembled WGS sequence"/>
</dbReference>
<protein>
    <recommendedName>
        <fullName evidence="1">CRAL-TRIO domain-containing protein</fullName>
    </recommendedName>
</protein>
<dbReference type="EMBL" id="KV440976">
    <property type="protein sequence ID" value="OAD76226.1"/>
    <property type="molecule type" value="Genomic_DNA"/>
</dbReference>
<dbReference type="PANTHER" id="PTHR45657">
    <property type="entry name" value="CRAL-TRIO DOMAIN-CONTAINING PROTEIN YKL091C-RELATED"/>
    <property type="match status" value="1"/>
</dbReference>
<accession>A0A162Q121</accession>
<dbReference type="OrthoDB" id="1434354at2759"/>
<dbReference type="SUPFAM" id="SSF52087">
    <property type="entry name" value="CRAL/TRIO domain"/>
    <property type="match status" value="1"/>
</dbReference>
<dbReference type="SMART" id="SM00516">
    <property type="entry name" value="SEC14"/>
    <property type="match status" value="1"/>
</dbReference>
<reference evidence="3" key="1">
    <citation type="submission" date="2015-06" db="EMBL/GenBank/DDBJ databases">
        <title>Expansion of signal transduction pathways in fungi by whole-genome duplication.</title>
        <authorList>
            <consortium name="DOE Joint Genome Institute"/>
            <person name="Corrochano L.M."/>
            <person name="Kuo A."/>
            <person name="Marcet-Houben M."/>
            <person name="Polaino S."/>
            <person name="Salamov A."/>
            <person name="Villalobos J.M."/>
            <person name="Alvarez M.I."/>
            <person name="Avalos J."/>
            <person name="Benito E.P."/>
            <person name="Benoit I."/>
            <person name="Burger G."/>
            <person name="Camino L.P."/>
            <person name="Canovas D."/>
            <person name="Cerda-Olmedo E."/>
            <person name="Cheng J.-F."/>
            <person name="Dominguez A."/>
            <person name="Elias M."/>
            <person name="Eslava A.P."/>
            <person name="Glaser F."/>
            <person name="Grimwood J."/>
            <person name="Gutierrez G."/>
            <person name="Heitman J."/>
            <person name="Henrissat B."/>
            <person name="Iturriaga E.A."/>
            <person name="Lang B.F."/>
            <person name="Lavin J.L."/>
            <person name="Lee S."/>
            <person name="Li W."/>
            <person name="Lindquist E."/>
            <person name="Lopez-Garcia S."/>
            <person name="Luque E.M."/>
            <person name="Marcos A.T."/>
            <person name="Martin J."/>
            <person name="McCluskey K."/>
            <person name="Medina H.R."/>
            <person name="Miralles-Duran A."/>
            <person name="Miyazaki A."/>
            <person name="Munoz-Torres E."/>
            <person name="Oguiza J.A."/>
            <person name="Ohm R."/>
            <person name="Olmedo M."/>
            <person name="Orejas M."/>
            <person name="Ortiz-Castellanos L."/>
            <person name="Pisabarro A.G."/>
            <person name="Rodriguez-Romero J."/>
            <person name="Ruiz-Herrera J."/>
            <person name="Ruiz-Vazquez R."/>
            <person name="Sanz C."/>
            <person name="Schackwitz W."/>
            <person name="Schmutz J."/>
            <person name="Shahriari M."/>
            <person name="Shelest E."/>
            <person name="Silva-Franco F."/>
            <person name="Soanes D."/>
            <person name="Syed K."/>
            <person name="Tagua V.G."/>
            <person name="Talbot N.J."/>
            <person name="Thon M."/>
            <person name="De vries R.P."/>
            <person name="Wiebenga A."/>
            <person name="Yadav J.S."/>
            <person name="Braun E.L."/>
            <person name="Baker S."/>
            <person name="Garre V."/>
            <person name="Horwitz B."/>
            <person name="Torres-Martinez S."/>
            <person name="Idnurm A."/>
            <person name="Herrera-Estrella A."/>
            <person name="Gabaldon T."/>
            <person name="Grigoriev I.V."/>
        </authorList>
    </citation>
    <scope>NUCLEOTIDE SEQUENCE [LARGE SCALE GENOMIC DNA]</scope>
    <source>
        <strain evidence="3">NRRL 1555(-)</strain>
    </source>
</reference>
<name>A0A162Q121_PHYB8</name>
<dbReference type="Gene3D" id="3.40.525.10">
    <property type="entry name" value="CRAL-TRIO lipid binding domain"/>
    <property type="match status" value="1"/>
</dbReference>
<dbReference type="RefSeq" id="XP_018294266.1">
    <property type="nucleotide sequence ID" value="XM_018430950.1"/>
</dbReference>
<sequence>MAIHKTAQESDAIIKELRLKLGPKSKTMKDEYLIQFLVARSWSVSGAKNQIEKTLEWREKHKVNEHPVATGENKLPLLYPIRGYNSIPDGNLEAAPGLSESVLRINKYMGGSCLHKTDKNGCPIYIERLGYHAAKEIAKYTTVEEVSNYHIGCNEFLNRVIMEDCSRVANKTINHETVIFDCTGMGWHQLHMPALHYLRAISDADQNYYPETLSRLFLVNAPSSFVFVWKIVKAWLDPGTIDKIKILGSDYKEELLQYIPAENLPSFLGGECTCAHMPGGCVPSQMLKNIPSLVPQSHNEKVSTPYNTDIMQKGTSYED</sequence>
<dbReference type="InterPro" id="IPR036865">
    <property type="entry name" value="CRAL-TRIO_dom_sf"/>
</dbReference>
<gene>
    <name evidence="2" type="ORF">PHYBLDRAFT_143210</name>
</gene>
<dbReference type="PANTHER" id="PTHR45657:SF1">
    <property type="entry name" value="CRAL-TRIO DOMAIN-CONTAINING PROTEIN YKL091C-RELATED"/>
    <property type="match status" value="1"/>
</dbReference>
<evidence type="ECO:0000313" key="3">
    <source>
        <dbReference type="Proteomes" id="UP000077315"/>
    </source>
</evidence>
<dbReference type="CDD" id="cd00170">
    <property type="entry name" value="SEC14"/>
    <property type="match status" value="1"/>
</dbReference>
<dbReference type="FunCoup" id="A0A162Q121">
    <property type="interactions" value="49"/>
</dbReference>
<dbReference type="InterPro" id="IPR036273">
    <property type="entry name" value="CRAL/TRIO_N_dom_sf"/>
</dbReference>
<dbReference type="GeneID" id="28991856"/>
<dbReference type="SUPFAM" id="SSF46938">
    <property type="entry name" value="CRAL/TRIO N-terminal domain"/>
    <property type="match status" value="1"/>
</dbReference>
<dbReference type="Pfam" id="PF00650">
    <property type="entry name" value="CRAL_TRIO"/>
    <property type="match status" value="1"/>
</dbReference>
<dbReference type="InterPro" id="IPR001251">
    <property type="entry name" value="CRAL-TRIO_dom"/>
</dbReference>
<keyword evidence="3" id="KW-1185">Reference proteome</keyword>
<dbReference type="VEuPathDB" id="FungiDB:PHYBLDRAFT_143210"/>
<evidence type="ECO:0000313" key="2">
    <source>
        <dbReference type="EMBL" id="OAD76226.1"/>
    </source>
</evidence>